<keyword evidence="4 7" id="KW-0863">Zinc-finger</keyword>
<dbReference type="PROSITE" id="PS50157">
    <property type="entry name" value="ZINC_FINGER_C2H2_2"/>
    <property type="match status" value="3"/>
</dbReference>
<dbReference type="PROSITE" id="PS00028">
    <property type="entry name" value="ZINC_FINGER_C2H2_1"/>
    <property type="match status" value="3"/>
</dbReference>
<dbReference type="Gene3D" id="3.30.160.60">
    <property type="entry name" value="Classic Zinc Finger"/>
    <property type="match status" value="3"/>
</dbReference>
<evidence type="ECO:0000313" key="10">
    <source>
        <dbReference type="EMBL" id="KAH0561629.1"/>
    </source>
</evidence>
<feature type="domain" description="C2H2-type" evidence="9">
    <location>
        <begin position="112"/>
        <end position="139"/>
    </location>
</feature>
<gene>
    <name evidence="10" type="ORF">KQX54_018188</name>
</gene>
<evidence type="ECO:0000256" key="4">
    <source>
        <dbReference type="ARBA" id="ARBA00022771"/>
    </source>
</evidence>
<reference evidence="10 11" key="1">
    <citation type="journal article" date="2021" name="J. Hered.">
        <title>A chromosome-level genome assembly of the parasitoid wasp, Cotesia glomerata (Hymenoptera: Braconidae).</title>
        <authorList>
            <person name="Pinto B.J."/>
            <person name="Weis J.J."/>
            <person name="Gamble T."/>
            <person name="Ode P.J."/>
            <person name="Paul R."/>
            <person name="Zaspel J.M."/>
        </authorList>
    </citation>
    <scope>NUCLEOTIDE SEQUENCE [LARGE SCALE GENOMIC DNA]</scope>
    <source>
        <strain evidence="10">CgM1</strain>
    </source>
</reference>
<evidence type="ECO:0000256" key="2">
    <source>
        <dbReference type="ARBA" id="ARBA00022723"/>
    </source>
</evidence>
<dbReference type="PANTHER" id="PTHR14196">
    <property type="entry name" value="ODD-SKIPPED - RELATED"/>
    <property type="match status" value="1"/>
</dbReference>
<organism evidence="10 11">
    <name type="scientific">Cotesia glomerata</name>
    <name type="common">Lepidopteran parasitic wasp</name>
    <name type="synonym">Apanteles glomeratus</name>
    <dbReference type="NCBI Taxonomy" id="32391"/>
    <lineage>
        <taxon>Eukaryota</taxon>
        <taxon>Metazoa</taxon>
        <taxon>Ecdysozoa</taxon>
        <taxon>Arthropoda</taxon>
        <taxon>Hexapoda</taxon>
        <taxon>Insecta</taxon>
        <taxon>Pterygota</taxon>
        <taxon>Neoptera</taxon>
        <taxon>Endopterygota</taxon>
        <taxon>Hymenoptera</taxon>
        <taxon>Apocrita</taxon>
        <taxon>Ichneumonoidea</taxon>
        <taxon>Braconidae</taxon>
        <taxon>Microgastrinae</taxon>
        <taxon>Cotesia</taxon>
    </lineage>
</organism>
<protein>
    <recommendedName>
        <fullName evidence="9">C2H2-type domain-containing protein</fullName>
    </recommendedName>
</protein>
<comment type="subcellular location">
    <subcellularLocation>
        <location evidence="1">Nucleus</location>
    </subcellularLocation>
</comment>
<dbReference type="FunFam" id="3.30.160.60:FF:001498">
    <property type="entry name" value="Zinc finger protein 404"/>
    <property type="match status" value="2"/>
</dbReference>
<evidence type="ECO:0000256" key="3">
    <source>
        <dbReference type="ARBA" id="ARBA00022737"/>
    </source>
</evidence>
<proteinExistence type="predicted"/>
<dbReference type="AlphaFoldDB" id="A0AAV7J1F6"/>
<keyword evidence="11" id="KW-1185">Reference proteome</keyword>
<dbReference type="FunFam" id="3.30.160.60:FF:000446">
    <property type="entry name" value="Zinc finger protein"/>
    <property type="match status" value="1"/>
</dbReference>
<dbReference type="EMBL" id="JAHXZJ010000374">
    <property type="protein sequence ID" value="KAH0561629.1"/>
    <property type="molecule type" value="Genomic_DNA"/>
</dbReference>
<dbReference type="SUPFAM" id="SSF57667">
    <property type="entry name" value="beta-beta-alpha zinc fingers"/>
    <property type="match status" value="2"/>
</dbReference>
<dbReference type="GO" id="GO:0000981">
    <property type="term" value="F:DNA-binding transcription factor activity, RNA polymerase II-specific"/>
    <property type="evidence" value="ECO:0007669"/>
    <property type="project" value="TreeGrafter"/>
</dbReference>
<keyword evidence="3" id="KW-0677">Repeat</keyword>
<evidence type="ECO:0000256" key="1">
    <source>
        <dbReference type="ARBA" id="ARBA00004123"/>
    </source>
</evidence>
<dbReference type="InterPro" id="IPR050717">
    <property type="entry name" value="C2H2-ZF_Transcription_Reg"/>
</dbReference>
<feature type="non-terminal residue" evidence="10">
    <location>
        <position position="171"/>
    </location>
</feature>
<dbReference type="Pfam" id="PF00096">
    <property type="entry name" value="zf-C2H2"/>
    <property type="match status" value="3"/>
</dbReference>
<evidence type="ECO:0000259" key="9">
    <source>
        <dbReference type="PROSITE" id="PS50157"/>
    </source>
</evidence>
<comment type="caution">
    <text evidence="10">The sequence shown here is derived from an EMBL/GenBank/DDBJ whole genome shotgun (WGS) entry which is preliminary data.</text>
</comment>
<evidence type="ECO:0000256" key="6">
    <source>
        <dbReference type="ARBA" id="ARBA00023242"/>
    </source>
</evidence>
<keyword evidence="5" id="KW-0862">Zinc</keyword>
<feature type="region of interest" description="Disordered" evidence="8">
    <location>
        <begin position="48"/>
        <end position="83"/>
    </location>
</feature>
<dbReference type="GO" id="GO:0000977">
    <property type="term" value="F:RNA polymerase II transcription regulatory region sequence-specific DNA binding"/>
    <property type="evidence" value="ECO:0007669"/>
    <property type="project" value="TreeGrafter"/>
</dbReference>
<keyword evidence="6" id="KW-0539">Nucleus</keyword>
<evidence type="ECO:0000256" key="8">
    <source>
        <dbReference type="SAM" id="MobiDB-lite"/>
    </source>
</evidence>
<evidence type="ECO:0000256" key="7">
    <source>
        <dbReference type="PROSITE-ProRule" id="PRU00042"/>
    </source>
</evidence>
<evidence type="ECO:0000256" key="5">
    <source>
        <dbReference type="ARBA" id="ARBA00022833"/>
    </source>
</evidence>
<feature type="compositionally biased region" description="Polar residues" evidence="8">
    <location>
        <begin position="64"/>
        <end position="78"/>
    </location>
</feature>
<evidence type="ECO:0000313" key="11">
    <source>
        <dbReference type="Proteomes" id="UP000826195"/>
    </source>
</evidence>
<dbReference type="InterPro" id="IPR036236">
    <property type="entry name" value="Znf_C2H2_sf"/>
</dbReference>
<feature type="domain" description="C2H2-type" evidence="9">
    <location>
        <begin position="140"/>
        <end position="167"/>
    </location>
</feature>
<keyword evidence="2" id="KW-0479">Metal-binding</keyword>
<accession>A0AAV7J1F6</accession>
<dbReference type="Proteomes" id="UP000826195">
    <property type="component" value="Unassembled WGS sequence"/>
</dbReference>
<dbReference type="SMART" id="SM00355">
    <property type="entry name" value="ZnF_C2H2"/>
    <property type="match status" value="3"/>
</dbReference>
<dbReference type="InterPro" id="IPR013087">
    <property type="entry name" value="Znf_C2H2_type"/>
</dbReference>
<sequence length="171" mass="19962">MNLKDFSFDHVTVKIEKEDQEDWKNEYPNNVYDQDFSQELPIDIEDVKIEEEPENKPPLEDTNKINNPATTEPNSDKLTPNKPHSCVTCSAKFRSRANMLVHMRTHTGEKPYSCNVCKSRFSQKSYLKIHMRIHTLEKPFTCDICSAKFSRKDVMAKHLRIHTGEKPYACK</sequence>
<dbReference type="PANTHER" id="PTHR14196:SF12">
    <property type="entry name" value="ZINC FINGER PROTEIN 208-LIKE"/>
    <property type="match status" value="1"/>
</dbReference>
<name>A0AAV7J1F6_COTGL</name>
<feature type="compositionally biased region" description="Basic and acidic residues" evidence="8">
    <location>
        <begin position="54"/>
        <end position="63"/>
    </location>
</feature>
<feature type="domain" description="C2H2-type" evidence="9">
    <location>
        <begin position="84"/>
        <end position="111"/>
    </location>
</feature>
<dbReference type="GO" id="GO:0005634">
    <property type="term" value="C:nucleus"/>
    <property type="evidence" value="ECO:0007669"/>
    <property type="project" value="UniProtKB-SubCell"/>
</dbReference>
<dbReference type="GO" id="GO:0008270">
    <property type="term" value="F:zinc ion binding"/>
    <property type="evidence" value="ECO:0007669"/>
    <property type="project" value="UniProtKB-KW"/>
</dbReference>